<reference evidence="1" key="1">
    <citation type="submission" date="2021-06" db="EMBL/GenBank/DDBJ databases">
        <authorList>
            <person name="Kallberg Y."/>
            <person name="Tangrot J."/>
            <person name="Rosling A."/>
        </authorList>
    </citation>
    <scope>NUCLEOTIDE SEQUENCE</scope>
    <source>
        <strain evidence="1">FL966</strain>
    </source>
</reference>
<dbReference type="OrthoDB" id="10466448at2759"/>
<dbReference type="Proteomes" id="UP000789759">
    <property type="component" value="Unassembled WGS sequence"/>
</dbReference>
<sequence>MDAAREREEDTGCCLSDCLRISSQICNDGIKEQLEYEHTEEARRARARGFAFQRWMNSFCTGGRM</sequence>
<evidence type="ECO:0000313" key="1">
    <source>
        <dbReference type="EMBL" id="CAG8527744.1"/>
    </source>
</evidence>
<keyword evidence="2" id="KW-1185">Reference proteome</keyword>
<organism evidence="1 2">
    <name type="scientific">Cetraspora pellucida</name>
    <dbReference type="NCBI Taxonomy" id="1433469"/>
    <lineage>
        <taxon>Eukaryota</taxon>
        <taxon>Fungi</taxon>
        <taxon>Fungi incertae sedis</taxon>
        <taxon>Mucoromycota</taxon>
        <taxon>Glomeromycotina</taxon>
        <taxon>Glomeromycetes</taxon>
        <taxon>Diversisporales</taxon>
        <taxon>Gigasporaceae</taxon>
        <taxon>Cetraspora</taxon>
    </lineage>
</organism>
<gene>
    <name evidence="1" type="ORF">CPELLU_LOCUS3697</name>
</gene>
<protein>
    <submittedName>
        <fullName evidence="1">1995_t:CDS:1</fullName>
    </submittedName>
</protein>
<proteinExistence type="predicted"/>
<dbReference type="AlphaFoldDB" id="A0A9N9AF11"/>
<accession>A0A9N9AF11</accession>
<dbReference type="EMBL" id="CAJVQA010001831">
    <property type="protein sequence ID" value="CAG8527744.1"/>
    <property type="molecule type" value="Genomic_DNA"/>
</dbReference>
<name>A0A9N9AF11_9GLOM</name>
<comment type="caution">
    <text evidence="1">The sequence shown here is derived from an EMBL/GenBank/DDBJ whole genome shotgun (WGS) entry which is preliminary data.</text>
</comment>
<evidence type="ECO:0000313" key="2">
    <source>
        <dbReference type="Proteomes" id="UP000789759"/>
    </source>
</evidence>